<sequence>MTRHPAPPRPRLFAITWPIFSEHLLHASVGLLFVWLTARISDDTAAAFGLSNQIMAFFIILFRLIGVGASVVITQYLGAGDRKGAERIARASLAAAVWLGLLSAAIVGFGAGPLLSLMKLPPALRPEAQPYLVILGVVLAVDAIIATMSSVLRAYTFTRDTLRLMLAMYALSLLAGLPLMFGWGPVPRLGLVGIGLGFLLARVASLAMHIWLWRQRLAVTPSRTDWLIVRRAELGEMAHIGLPGAGENVAYRIAFTWVLAFVAAMGSGELATHTYLLQVSYFILLTGLAIGFGTEIVVGHQIGAGHLHDANRVVRKALLWGFAASTTLALLAALSGKAIFTFFTDDPRIIAAGSQLLWVVVLLEPGRTFNLVVINALRATGDARFPVGFGVFSMFGVAVGVAWLLGVHAGWGLLGVWLAMAADEWVRGIAMFIRWRLLAWVPHARATRRRIQAQQPCYPEPVQAT</sequence>
<evidence type="ECO:0000256" key="4">
    <source>
        <dbReference type="ARBA" id="ARBA00022692"/>
    </source>
</evidence>
<organism evidence="8 9">
    <name type="scientific">Niveibacterium microcysteis</name>
    <dbReference type="NCBI Taxonomy" id="2811415"/>
    <lineage>
        <taxon>Bacteria</taxon>
        <taxon>Pseudomonadati</taxon>
        <taxon>Pseudomonadota</taxon>
        <taxon>Betaproteobacteria</taxon>
        <taxon>Rhodocyclales</taxon>
        <taxon>Rhodocyclaceae</taxon>
        <taxon>Niveibacterium</taxon>
    </lineage>
</organism>
<evidence type="ECO:0000313" key="9">
    <source>
        <dbReference type="Proteomes" id="UP000663570"/>
    </source>
</evidence>
<keyword evidence="4 7" id="KW-0812">Transmembrane</keyword>
<evidence type="ECO:0000256" key="7">
    <source>
        <dbReference type="SAM" id="Phobius"/>
    </source>
</evidence>
<dbReference type="PIRSF" id="PIRSF006603">
    <property type="entry name" value="DinF"/>
    <property type="match status" value="1"/>
</dbReference>
<keyword evidence="3" id="KW-1003">Cell membrane</keyword>
<dbReference type="InterPro" id="IPR002528">
    <property type="entry name" value="MATE_fam"/>
</dbReference>
<feature type="transmembrane region" description="Helical" evidence="7">
    <location>
        <begin position="349"/>
        <end position="373"/>
    </location>
</feature>
<feature type="transmembrane region" description="Helical" evidence="7">
    <location>
        <begin position="385"/>
        <end position="405"/>
    </location>
</feature>
<reference evidence="8 9" key="1">
    <citation type="submission" date="2021-02" db="EMBL/GenBank/DDBJ databases">
        <title>Niveibacterium changnyeongensis HC41.</title>
        <authorList>
            <person name="Kang M."/>
        </authorList>
    </citation>
    <scope>NUCLEOTIDE SEQUENCE [LARGE SCALE GENOMIC DNA]</scope>
    <source>
        <strain evidence="8 9">HC41</strain>
    </source>
</reference>
<gene>
    <name evidence="8" type="ORF">JY500_01105</name>
</gene>
<evidence type="ECO:0000256" key="3">
    <source>
        <dbReference type="ARBA" id="ARBA00022475"/>
    </source>
</evidence>
<accession>A0ABX7M8Q2</accession>
<dbReference type="Proteomes" id="UP000663570">
    <property type="component" value="Chromosome"/>
</dbReference>
<dbReference type="InterPro" id="IPR047135">
    <property type="entry name" value="YsiQ"/>
</dbReference>
<feature type="transmembrane region" description="Helical" evidence="7">
    <location>
        <begin position="164"/>
        <end position="183"/>
    </location>
</feature>
<feature type="transmembrane region" description="Helical" evidence="7">
    <location>
        <begin position="279"/>
        <end position="298"/>
    </location>
</feature>
<evidence type="ECO:0000256" key="5">
    <source>
        <dbReference type="ARBA" id="ARBA00022989"/>
    </source>
</evidence>
<evidence type="ECO:0000256" key="2">
    <source>
        <dbReference type="ARBA" id="ARBA00022448"/>
    </source>
</evidence>
<dbReference type="EMBL" id="CP071060">
    <property type="protein sequence ID" value="QSI77281.1"/>
    <property type="molecule type" value="Genomic_DNA"/>
</dbReference>
<dbReference type="PANTHER" id="PTHR42925">
    <property type="entry name" value="MULTIDRUG AND TOXIN EFFLUX PROTEIN MATE FAMILY"/>
    <property type="match status" value="1"/>
</dbReference>
<feature type="transmembrane region" description="Helical" evidence="7">
    <location>
        <begin position="131"/>
        <end position="152"/>
    </location>
</feature>
<keyword evidence="6 7" id="KW-0472">Membrane</keyword>
<evidence type="ECO:0000256" key="6">
    <source>
        <dbReference type="ARBA" id="ARBA00023136"/>
    </source>
</evidence>
<keyword evidence="9" id="KW-1185">Reference proteome</keyword>
<feature type="transmembrane region" description="Helical" evidence="7">
    <location>
        <begin position="12"/>
        <end position="36"/>
    </location>
</feature>
<keyword evidence="5 7" id="KW-1133">Transmembrane helix</keyword>
<dbReference type="InterPro" id="IPR048279">
    <property type="entry name" value="MdtK-like"/>
</dbReference>
<dbReference type="PANTHER" id="PTHR42925:SF1">
    <property type="entry name" value="VIRULENCE FACTOR MVIN"/>
    <property type="match status" value="1"/>
</dbReference>
<feature type="transmembrane region" description="Helical" evidence="7">
    <location>
        <begin position="189"/>
        <end position="213"/>
    </location>
</feature>
<feature type="transmembrane region" description="Helical" evidence="7">
    <location>
        <begin position="249"/>
        <end position="267"/>
    </location>
</feature>
<dbReference type="Pfam" id="PF01554">
    <property type="entry name" value="MatE"/>
    <property type="match status" value="2"/>
</dbReference>
<protein>
    <submittedName>
        <fullName evidence="8">MATE family efflux transporter</fullName>
    </submittedName>
</protein>
<keyword evidence="2" id="KW-0813">Transport</keyword>
<name>A0ABX7M8Q2_9RHOO</name>
<dbReference type="CDD" id="cd13134">
    <property type="entry name" value="MATE_like_8"/>
    <property type="match status" value="1"/>
</dbReference>
<comment type="subcellular location">
    <subcellularLocation>
        <location evidence="1">Cell inner membrane</location>
        <topology evidence="1">Multi-pass membrane protein</topology>
    </subcellularLocation>
</comment>
<dbReference type="RefSeq" id="WP_206254771.1">
    <property type="nucleotide sequence ID" value="NZ_CP071060.1"/>
</dbReference>
<feature type="transmembrane region" description="Helical" evidence="7">
    <location>
        <begin position="56"/>
        <end position="79"/>
    </location>
</feature>
<dbReference type="NCBIfam" id="TIGR00797">
    <property type="entry name" value="matE"/>
    <property type="match status" value="1"/>
</dbReference>
<evidence type="ECO:0000313" key="8">
    <source>
        <dbReference type="EMBL" id="QSI77281.1"/>
    </source>
</evidence>
<evidence type="ECO:0000256" key="1">
    <source>
        <dbReference type="ARBA" id="ARBA00004429"/>
    </source>
</evidence>
<proteinExistence type="predicted"/>
<feature type="transmembrane region" description="Helical" evidence="7">
    <location>
        <begin position="318"/>
        <end position="343"/>
    </location>
</feature>
<feature type="transmembrane region" description="Helical" evidence="7">
    <location>
        <begin position="91"/>
        <end position="111"/>
    </location>
</feature>